<keyword evidence="4" id="KW-1185">Reference proteome</keyword>
<feature type="chain" id="PRO_5042156891" evidence="2">
    <location>
        <begin position="20"/>
        <end position="242"/>
    </location>
</feature>
<organism evidence="3 4">
    <name type="scientific">Petrolisthes manimaculis</name>
    <dbReference type="NCBI Taxonomy" id="1843537"/>
    <lineage>
        <taxon>Eukaryota</taxon>
        <taxon>Metazoa</taxon>
        <taxon>Ecdysozoa</taxon>
        <taxon>Arthropoda</taxon>
        <taxon>Crustacea</taxon>
        <taxon>Multicrustacea</taxon>
        <taxon>Malacostraca</taxon>
        <taxon>Eumalacostraca</taxon>
        <taxon>Eucarida</taxon>
        <taxon>Decapoda</taxon>
        <taxon>Pleocyemata</taxon>
        <taxon>Anomura</taxon>
        <taxon>Galatheoidea</taxon>
        <taxon>Porcellanidae</taxon>
        <taxon>Petrolisthes</taxon>
    </lineage>
</organism>
<dbReference type="EMBL" id="JAWZYT010003832">
    <property type="protein sequence ID" value="KAK4296545.1"/>
    <property type="molecule type" value="Genomic_DNA"/>
</dbReference>
<feature type="region of interest" description="Disordered" evidence="1">
    <location>
        <begin position="204"/>
        <end position="228"/>
    </location>
</feature>
<evidence type="ECO:0000256" key="1">
    <source>
        <dbReference type="SAM" id="MobiDB-lite"/>
    </source>
</evidence>
<proteinExistence type="predicted"/>
<comment type="caution">
    <text evidence="3">The sequence shown here is derived from an EMBL/GenBank/DDBJ whole genome shotgun (WGS) entry which is preliminary data.</text>
</comment>
<reference evidence="3" key="1">
    <citation type="submission" date="2023-11" db="EMBL/GenBank/DDBJ databases">
        <title>Genome assemblies of two species of porcelain crab, Petrolisthes cinctipes and Petrolisthes manimaculis (Anomura: Porcellanidae).</title>
        <authorList>
            <person name="Angst P."/>
        </authorList>
    </citation>
    <scope>NUCLEOTIDE SEQUENCE</scope>
    <source>
        <strain evidence="3">PB745_02</strain>
        <tissue evidence="3">Gill</tissue>
    </source>
</reference>
<accession>A0AAE1NWV8</accession>
<gene>
    <name evidence="3" type="ORF">Pmani_030970</name>
</gene>
<name>A0AAE1NWV8_9EUCA</name>
<evidence type="ECO:0000256" key="2">
    <source>
        <dbReference type="SAM" id="SignalP"/>
    </source>
</evidence>
<sequence>MVHLSISLSSFIPLRASLASTTPGFSGATSQLFLHTPVANLTSPLYSPHTPFANLTSTVFPSHTLCQPYLHRIPLTPPLPTSPPPYSPHPSCQPHLHHIPLTLPLPASSLSPLTPAWLLSWGIKQQFTQLVTLDPSLMKTRRVCGASHPTPQAGWHPTQSVASFSRRPTQPVLRIVTFLSVIPLPPSPSLPASSQAPLTRVTTLSNQSQHESLGVLARPQRRSGRQREGAEVCVRVKPCWKR</sequence>
<keyword evidence="2" id="KW-0732">Signal</keyword>
<dbReference type="Proteomes" id="UP001292094">
    <property type="component" value="Unassembled WGS sequence"/>
</dbReference>
<evidence type="ECO:0000313" key="3">
    <source>
        <dbReference type="EMBL" id="KAK4296545.1"/>
    </source>
</evidence>
<evidence type="ECO:0000313" key="4">
    <source>
        <dbReference type="Proteomes" id="UP001292094"/>
    </source>
</evidence>
<dbReference type="AlphaFoldDB" id="A0AAE1NWV8"/>
<feature type="signal peptide" evidence="2">
    <location>
        <begin position="1"/>
        <end position="19"/>
    </location>
</feature>
<protein>
    <submittedName>
        <fullName evidence="3">Uncharacterized protein</fullName>
    </submittedName>
</protein>